<dbReference type="KEGG" id="nai:NECAME_02288"/>
<dbReference type="InterPro" id="IPR001478">
    <property type="entry name" value="PDZ"/>
</dbReference>
<dbReference type="PROSITE" id="PS50106">
    <property type="entry name" value="PDZ"/>
    <property type="match status" value="1"/>
</dbReference>
<organism evidence="2 3">
    <name type="scientific">Necator americanus</name>
    <name type="common">Human hookworm</name>
    <dbReference type="NCBI Taxonomy" id="51031"/>
    <lineage>
        <taxon>Eukaryota</taxon>
        <taxon>Metazoa</taxon>
        <taxon>Ecdysozoa</taxon>
        <taxon>Nematoda</taxon>
        <taxon>Chromadorea</taxon>
        <taxon>Rhabditida</taxon>
        <taxon>Rhabditina</taxon>
        <taxon>Rhabditomorpha</taxon>
        <taxon>Strongyloidea</taxon>
        <taxon>Ancylostomatidae</taxon>
        <taxon>Bunostominae</taxon>
        <taxon>Necator</taxon>
    </lineage>
</organism>
<dbReference type="Pfam" id="PF17820">
    <property type="entry name" value="PDZ_6"/>
    <property type="match status" value="1"/>
</dbReference>
<dbReference type="AlphaFoldDB" id="W2TH24"/>
<dbReference type="InterPro" id="IPR041489">
    <property type="entry name" value="PDZ_6"/>
</dbReference>
<dbReference type="EMBL" id="KI658934">
    <property type="protein sequence ID" value="ETN80889.1"/>
    <property type="molecule type" value="Genomic_DNA"/>
</dbReference>
<dbReference type="SUPFAM" id="SSF50156">
    <property type="entry name" value="PDZ domain-like"/>
    <property type="match status" value="1"/>
</dbReference>
<dbReference type="OrthoDB" id="43580at2759"/>
<dbReference type="SMART" id="SM00228">
    <property type="entry name" value="PDZ"/>
    <property type="match status" value="1"/>
</dbReference>
<keyword evidence="3" id="KW-1185">Reference proteome</keyword>
<accession>W2TH24</accession>
<dbReference type="STRING" id="51031.W2TH24"/>
<sequence length="150" mass="16735">MSKSVSIPIALSELKRCSLKRLGSHKERKDTTLNGFVISITEAPNGVQVYGTAAERAGLTVGDEILAVNDVEIEGKSHEEVVKYIQECIRSKRIQLKVRRKSIDKTQQSTSTEPKVIEAYLVSVNKDRTKEVTKRLKKLVFLFSAAMSIT</sequence>
<name>W2TH24_NECAM</name>
<evidence type="ECO:0000313" key="3">
    <source>
        <dbReference type="Proteomes" id="UP000053676"/>
    </source>
</evidence>
<feature type="domain" description="PDZ" evidence="1">
    <location>
        <begin position="51"/>
        <end position="100"/>
    </location>
</feature>
<proteinExistence type="predicted"/>
<dbReference type="Proteomes" id="UP000053676">
    <property type="component" value="Unassembled WGS sequence"/>
</dbReference>
<protein>
    <submittedName>
        <fullName evidence="2">PDZ/DHR/GLGF domain protein</fullName>
    </submittedName>
</protein>
<dbReference type="InterPro" id="IPR036034">
    <property type="entry name" value="PDZ_sf"/>
</dbReference>
<dbReference type="CDD" id="cd00136">
    <property type="entry name" value="PDZ_canonical"/>
    <property type="match status" value="1"/>
</dbReference>
<reference evidence="3" key="1">
    <citation type="journal article" date="2014" name="Nat. Genet.">
        <title>Genome of the human hookworm Necator americanus.</title>
        <authorList>
            <person name="Tang Y.T."/>
            <person name="Gao X."/>
            <person name="Rosa B.A."/>
            <person name="Abubucker S."/>
            <person name="Hallsworth-Pepin K."/>
            <person name="Martin J."/>
            <person name="Tyagi R."/>
            <person name="Heizer E."/>
            <person name="Zhang X."/>
            <person name="Bhonagiri-Palsikar V."/>
            <person name="Minx P."/>
            <person name="Warren W.C."/>
            <person name="Wang Q."/>
            <person name="Zhan B."/>
            <person name="Hotez P.J."/>
            <person name="Sternberg P.W."/>
            <person name="Dougall A."/>
            <person name="Gaze S.T."/>
            <person name="Mulvenna J."/>
            <person name="Sotillo J."/>
            <person name="Ranganathan S."/>
            <person name="Rabelo E.M."/>
            <person name="Wilson R.K."/>
            <person name="Felgner P.L."/>
            <person name="Bethony J."/>
            <person name="Hawdon J.M."/>
            <person name="Gasser R.B."/>
            <person name="Loukas A."/>
            <person name="Mitreva M."/>
        </authorList>
    </citation>
    <scope>NUCLEOTIDE SEQUENCE [LARGE SCALE GENOMIC DNA]</scope>
</reference>
<evidence type="ECO:0000259" key="1">
    <source>
        <dbReference type="PROSITE" id="PS50106"/>
    </source>
</evidence>
<gene>
    <name evidence="2" type="ORF">NECAME_02288</name>
</gene>
<evidence type="ECO:0000313" key="2">
    <source>
        <dbReference type="EMBL" id="ETN80889.1"/>
    </source>
</evidence>
<dbReference type="OMA" id="CIRRKII"/>
<dbReference type="Gene3D" id="2.30.42.10">
    <property type="match status" value="1"/>
</dbReference>